<comment type="caution">
    <text evidence="1">The sequence shown here is derived from an EMBL/GenBank/DDBJ whole genome shotgun (WGS) entry which is preliminary data.</text>
</comment>
<dbReference type="GO" id="GO:0016787">
    <property type="term" value="F:hydrolase activity"/>
    <property type="evidence" value="ECO:0007669"/>
    <property type="project" value="UniProtKB-KW"/>
</dbReference>
<dbReference type="InterPro" id="IPR010662">
    <property type="entry name" value="RBBP9/YdeN"/>
</dbReference>
<proteinExistence type="predicted"/>
<dbReference type="InterPro" id="IPR029058">
    <property type="entry name" value="AB_hydrolase_fold"/>
</dbReference>
<gene>
    <name evidence="1" type="ORF">JF625_21050</name>
</gene>
<accession>A0A952KGN4</accession>
<evidence type="ECO:0000313" key="2">
    <source>
        <dbReference type="Proteomes" id="UP000700706"/>
    </source>
</evidence>
<sequence length="176" mass="18111">MKSSDAQILMVPGLSGPDEGHWQSRWQSRLRTARWVGTADDPVDRHGRVEALVAAAEAGDRPVVLIAHGLGVLDVAFAAPRLNGRVAGALLVAPPDPAAAGVPGYEDVPRDPLPFPSLLVASATDPGCVPAVADDLAAAWGSQFVDAGDAGGLDSASGHGPWPEGLTRFATLMARL</sequence>
<dbReference type="AlphaFoldDB" id="A0A952KGN4"/>
<name>A0A952KGN4_9PROT</name>
<organism evidence="1 2">
    <name type="scientific">Inquilinus limosus</name>
    <dbReference type="NCBI Taxonomy" id="171674"/>
    <lineage>
        <taxon>Bacteria</taxon>
        <taxon>Pseudomonadati</taxon>
        <taxon>Pseudomonadota</taxon>
        <taxon>Alphaproteobacteria</taxon>
        <taxon>Rhodospirillales</taxon>
        <taxon>Rhodospirillaceae</taxon>
        <taxon>Inquilinus</taxon>
    </lineage>
</organism>
<dbReference type="EMBL" id="JAEKLZ010000292">
    <property type="protein sequence ID" value="MBW8727625.1"/>
    <property type="molecule type" value="Genomic_DNA"/>
</dbReference>
<dbReference type="Gene3D" id="3.40.50.1820">
    <property type="entry name" value="alpha/beta hydrolase"/>
    <property type="match status" value="1"/>
</dbReference>
<keyword evidence="1" id="KW-0378">Hydrolase</keyword>
<evidence type="ECO:0000313" key="1">
    <source>
        <dbReference type="EMBL" id="MBW8727625.1"/>
    </source>
</evidence>
<reference evidence="1" key="1">
    <citation type="submission" date="2020-06" db="EMBL/GenBank/DDBJ databases">
        <title>Stable isotope informed genome-resolved metagenomics uncovers potential trophic interactions in rhizosphere soil.</title>
        <authorList>
            <person name="Starr E.P."/>
            <person name="Shi S."/>
            <person name="Blazewicz S.J."/>
            <person name="Koch B.J."/>
            <person name="Probst A.J."/>
            <person name="Hungate B.A."/>
            <person name="Pett-Ridge J."/>
            <person name="Firestone M.K."/>
            <person name="Banfield J.F."/>
        </authorList>
    </citation>
    <scope>NUCLEOTIDE SEQUENCE</scope>
    <source>
        <strain evidence="1">YM_69_17</strain>
    </source>
</reference>
<dbReference type="Pfam" id="PF06821">
    <property type="entry name" value="Ser_hydrolase"/>
    <property type="match status" value="1"/>
</dbReference>
<protein>
    <submittedName>
        <fullName evidence="1">Serine hydrolase family protein</fullName>
    </submittedName>
</protein>
<dbReference type="SUPFAM" id="SSF53474">
    <property type="entry name" value="alpha/beta-Hydrolases"/>
    <property type="match status" value="1"/>
</dbReference>
<dbReference type="Proteomes" id="UP000700706">
    <property type="component" value="Unassembled WGS sequence"/>
</dbReference>